<evidence type="ECO:0000256" key="2">
    <source>
        <dbReference type="ARBA" id="ARBA00022741"/>
    </source>
</evidence>
<dbReference type="InterPro" id="IPR017871">
    <property type="entry name" value="ABC_transporter-like_CS"/>
</dbReference>
<keyword evidence="1" id="KW-0813">Transport</keyword>
<organism evidence="5 6">
    <name type="scientific">Candidatus Thermodesulfobacterium syntrophicum</name>
    <dbReference type="NCBI Taxonomy" id="3060442"/>
    <lineage>
        <taxon>Bacteria</taxon>
        <taxon>Pseudomonadati</taxon>
        <taxon>Thermodesulfobacteriota</taxon>
        <taxon>Thermodesulfobacteria</taxon>
        <taxon>Thermodesulfobacteriales</taxon>
        <taxon>Thermodesulfobacteriaceae</taxon>
        <taxon>Thermodesulfobacterium</taxon>
    </lineage>
</organism>
<evidence type="ECO:0000256" key="1">
    <source>
        <dbReference type="ARBA" id="ARBA00022448"/>
    </source>
</evidence>
<protein>
    <submittedName>
        <fullName evidence="5">ATPase subunit MlaF of the ABC-type intermembrane phospholipid transporter Mla</fullName>
    </submittedName>
</protein>
<keyword evidence="3" id="KW-0067">ATP-binding</keyword>
<dbReference type="SUPFAM" id="SSF52540">
    <property type="entry name" value="P-loop containing nucleoside triphosphate hydrolases"/>
    <property type="match status" value="1"/>
</dbReference>
<dbReference type="PROSITE" id="PS00211">
    <property type="entry name" value="ABC_TRANSPORTER_1"/>
    <property type="match status" value="1"/>
</dbReference>
<evidence type="ECO:0000256" key="3">
    <source>
        <dbReference type="ARBA" id="ARBA00022840"/>
    </source>
</evidence>
<dbReference type="GO" id="GO:0005524">
    <property type="term" value="F:ATP binding"/>
    <property type="evidence" value="ECO:0007669"/>
    <property type="project" value="UniProtKB-KW"/>
</dbReference>
<keyword evidence="2" id="KW-0547">Nucleotide-binding</keyword>
<dbReference type="PROSITE" id="PS50893">
    <property type="entry name" value="ABC_TRANSPORTER_2"/>
    <property type="match status" value="1"/>
</dbReference>
<feature type="domain" description="ABC transporter" evidence="4">
    <location>
        <begin position="4"/>
        <end position="240"/>
    </location>
</feature>
<reference evidence="5" key="1">
    <citation type="submission" date="2022-11" db="EMBL/GenBank/DDBJ databases">
        <title>Candidatus Alkanophaga archaea from heated hydrothermal vent sediment oxidize petroleum alkanes.</title>
        <authorList>
            <person name="Zehnle H."/>
            <person name="Laso-Perez R."/>
            <person name="Lipp J."/>
            <person name="Teske A."/>
            <person name="Wegener G."/>
        </authorList>
    </citation>
    <scope>NUCLEOTIDE SEQUENCE</scope>
    <source>
        <strain evidence="5">MCA70</strain>
    </source>
</reference>
<dbReference type="AlphaFoldDB" id="A0AAE3P3U3"/>
<name>A0AAE3P3U3_9BACT</name>
<gene>
    <name evidence="5" type="ORF">OD816_000003</name>
</gene>
<dbReference type="InterPro" id="IPR003439">
    <property type="entry name" value="ABC_transporter-like_ATP-bd"/>
</dbReference>
<dbReference type="Proteomes" id="UP001144110">
    <property type="component" value="Unassembled WGS sequence"/>
</dbReference>
<dbReference type="Gene3D" id="3.40.50.300">
    <property type="entry name" value="P-loop containing nucleotide triphosphate hydrolases"/>
    <property type="match status" value="1"/>
</dbReference>
<comment type="caution">
    <text evidence="5">The sequence shown here is derived from an EMBL/GenBank/DDBJ whole genome shotgun (WGS) entry which is preliminary data.</text>
</comment>
<dbReference type="InterPro" id="IPR027417">
    <property type="entry name" value="P-loop_NTPase"/>
</dbReference>
<dbReference type="GO" id="GO:0016887">
    <property type="term" value="F:ATP hydrolysis activity"/>
    <property type="evidence" value="ECO:0007669"/>
    <property type="project" value="InterPro"/>
</dbReference>
<proteinExistence type="predicted"/>
<dbReference type="PANTHER" id="PTHR43023">
    <property type="entry name" value="PROTEIN TRIGALACTOSYLDIACYLGLYCEROL 3, CHLOROPLASTIC"/>
    <property type="match status" value="1"/>
</dbReference>
<dbReference type="InterPro" id="IPR003593">
    <property type="entry name" value="AAA+_ATPase"/>
</dbReference>
<evidence type="ECO:0000313" key="5">
    <source>
        <dbReference type="EMBL" id="MDF2952758.1"/>
    </source>
</evidence>
<dbReference type="PANTHER" id="PTHR43023:SF3">
    <property type="entry name" value="PROTEIN TRIGALACTOSYLDIACYLGLYCEROL 3, CHLOROPLASTIC"/>
    <property type="match status" value="1"/>
</dbReference>
<dbReference type="EMBL" id="JAPHEG010000001">
    <property type="protein sequence ID" value="MDF2952758.1"/>
    <property type="molecule type" value="Genomic_DNA"/>
</dbReference>
<sequence>MKVIEFKNVQSGYEKIVVHKNLNFFVNKGEIVALVGGSGSGKTTILKLILLLLSPQKGEIYLYGKNTNTLSEEEKQELRNKTGVVFQFSALFNSMTVGENIIYPLRKIGKYPLDILKDLAYIKLRMVGLSNEVFNKYPEELSGGMKKKVALARALALDPELLLLDEPTSGLDPVSSEEIESILKKLRDLTGITIFMVTHDLFTLSICDRVLVLAEGKIVYDGKPEEIKFLPDPWLQQLFSTKRWKITISEARE</sequence>
<evidence type="ECO:0000313" key="6">
    <source>
        <dbReference type="Proteomes" id="UP001144110"/>
    </source>
</evidence>
<evidence type="ECO:0000259" key="4">
    <source>
        <dbReference type="PROSITE" id="PS50893"/>
    </source>
</evidence>
<dbReference type="SMART" id="SM00382">
    <property type="entry name" value="AAA"/>
    <property type="match status" value="1"/>
</dbReference>
<dbReference type="Pfam" id="PF00005">
    <property type="entry name" value="ABC_tran"/>
    <property type="match status" value="1"/>
</dbReference>
<accession>A0AAE3P3U3</accession>